<comment type="similarity">
    <text evidence="1">Belongs to the CbrA family.</text>
</comment>
<dbReference type="NCBIfam" id="TIGR02032">
    <property type="entry name" value="GG-red-SF"/>
    <property type="match status" value="1"/>
</dbReference>
<dbReference type="GO" id="GO:0016628">
    <property type="term" value="F:oxidoreductase activity, acting on the CH-CH group of donors, NAD or NADP as acceptor"/>
    <property type="evidence" value="ECO:0007669"/>
    <property type="project" value="InterPro"/>
</dbReference>
<comment type="caution">
    <text evidence="4">The sequence shown here is derived from an EMBL/GenBank/DDBJ whole genome shotgun (WGS) entry which is preliminary data.</text>
</comment>
<evidence type="ECO:0000256" key="2">
    <source>
        <dbReference type="ARBA" id="ARBA00040363"/>
    </source>
</evidence>
<keyword evidence="5" id="KW-1185">Reference proteome</keyword>
<dbReference type="PRINTS" id="PR00411">
    <property type="entry name" value="PNDRDTASEI"/>
</dbReference>
<dbReference type="PANTHER" id="PTHR42685">
    <property type="entry name" value="GERANYLGERANYL DIPHOSPHATE REDUCTASE"/>
    <property type="match status" value="1"/>
</dbReference>
<dbReference type="Pfam" id="PF01494">
    <property type="entry name" value="FAD_binding_3"/>
    <property type="match status" value="1"/>
</dbReference>
<dbReference type="InterPro" id="IPR002938">
    <property type="entry name" value="FAD-bd"/>
</dbReference>
<dbReference type="InterPro" id="IPR050407">
    <property type="entry name" value="Geranylgeranyl_reductase"/>
</dbReference>
<dbReference type="AlphaFoldDB" id="A0A2T5MGG1"/>
<dbReference type="Proteomes" id="UP000244248">
    <property type="component" value="Unassembled WGS sequence"/>
</dbReference>
<dbReference type="SUPFAM" id="SSF51905">
    <property type="entry name" value="FAD/NAD(P)-binding domain"/>
    <property type="match status" value="1"/>
</dbReference>
<name>A0A2T5MGG1_9GAMM</name>
<dbReference type="PRINTS" id="PR00368">
    <property type="entry name" value="FADPNR"/>
</dbReference>
<feature type="domain" description="FAD-binding" evidence="3">
    <location>
        <begin position="24"/>
        <end position="327"/>
    </location>
</feature>
<organism evidence="4 5">
    <name type="scientific">Stenotrophobium rhamnosiphilum</name>
    <dbReference type="NCBI Taxonomy" id="2029166"/>
    <lineage>
        <taxon>Bacteria</taxon>
        <taxon>Pseudomonadati</taxon>
        <taxon>Pseudomonadota</taxon>
        <taxon>Gammaproteobacteria</taxon>
        <taxon>Nevskiales</taxon>
        <taxon>Nevskiaceae</taxon>
        <taxon>Stenotrophobium</taxon>
    </lineage>
</organism>
<reference evidence="4 5" key="1">
    <citation type="submission" date="2018-04" db="EMBL/GenBank/DDBJ databases">
        <title>Novel species isolated from glacier.</title>
        <authorList>
            <person name="Liu Q."/>
            <person name="Xin Y.-H."/>
        </authorList>
    </citation>
    <scope>NUCLEOTIDE SEQUENCE [LARGE SCALE GENOMIC DNA]</scope>
    <source>
        <strain evidence="4 5">GT1R17</strain>
    </source>
</reference>
<dbReference type="EMBL" id="QANS01000003">
    <property type="protein sequence ID" value="PTU31664.1"/>
    <property type="molecule type" value="Genomic_DNA"/>
</dbReference>
<gene>
    <name evidence="4" type="ORF">CJD38_10135</name>
</gene>
<evidence type="ECO:0000313" key="5">
    <source>
        <dbReference type="Proteomes" id="UP000244248"/>
    </source>
</evidence>
<dbReference type="GO" id="GO:0071949">
    <property type="term" value="F:FAD binding"/>
    <property type="evidence" value="ECO:0007669"/>
    <property type="project" value="InterPro"/>
</dbReference>
<protein>
    <recommendedName>
        <fullName evidence="2">Protein CbrA</fullName>
    </recommendedName>
</protein>
<dbReference type="PANTHER" id="PTHR42685:SF22">
    <property type="entry name" value="CONDITIONED MEDIUM FACTOR RECEPTOR 1"/>
    <property type="match status" value="1"/>
</dbReference>
<dbReference type="InterPro" id="IPR011777">
    <property type="entry name" value="Geranylgeranyl_Rdtase_fam"/>
</dbReference>
<dbReference type="InterPro" id="IPR036188">
    <property type="entry name" value="FAD/NAD-bd_sf"/>
</dbReference>
<evidence type="ECO:0000313" key="4">
    <source>
        <dbReference type="EMBL" id="PTU31664.1"/>
    </source>
</evidence>
<evidence type="ECO:0000259" key="3">
    <source>
        <dbReference type="Pfam" id="PF01494"/>
    </source>
</evidence>
<accession>A0A2T5MGG1</accession>
<dbReference type="Gene3D" id="3.50.50.60">
    <property type="entry name" value="FAD/NAD(P)-binding domain"/>
    <property type="match status" value="1"/>
</dbReference>
<proteinExistence type="inferred from homology"/>
<evidence type="ECO:0000256" key="1">
    <source>
        <dbReference type="ARBA" id="ARBA00038079"/>
    </source>
</evidence>
<sequence length="417" mass="45264">MEESGTSRSSHFRKHLSNAAVTYDLAVIGAGPAGAAAAFHAARAGLRVVLLDKSEFPRDKICGDGLTARAVLELQKLGLEEEVQKRGARIHQFQMTAPLGRVVAQLKGAPGFPDYAYVLPRLQLDMLLVERAVAAGAELRTQQEVTHWDADDSGITLKIKTSSGEQSLRARLAILATGAHLALAQRMRLLARKPEMMVASRQYLEGLDQQDTWHLHFGRSTLPGYGWIFPAGNGLANVGIGLEHRRRDQSLSEDLARYLSSKPAQVILKGAKPIAPPKNFPLRWDFLQSPLSAPRMLIAGEAAGLVNPLTGEGIDYALESGHVAATHAIRALQTGVEDSAAYAAALHAEYDKLFLFSQRLRDWCRTPWGVSTLALGAMARPDLKMRLVGSLLGGHTAPSLPTAKRLLKVLLRPQPTN</sequence>